<dbReference type="PANTHER" id="PTHR33154">
    <property type="entry name" value="TRANSCRIPTIONAL REGULATOR, ARSR FAMILY"/>
    <property type="match status" value="1"/>
</dbReference>
<dbReference type="InterPro" id="IPR011991">
    <property type="entry name" value="ArsR-like_HTH"/>
</dbReference>
<keyword evidence="6" id="KW-1185">Reference proteome</keyword>
<dbReference type="AlphaFoldDB" id="A0A081CAQ7"/>
<dbReference type="CDD" id="cd00090">
    <property type="entry name" value="HTH_ARSR"/>
    <property type="match status" value="1"/>
</dbReference>
<dbReference type="InterPro" id="IPR036388">
    <property type="entry name" value="WH-like_DNA-bd_sf"/>
</dbReference>
<reference evidence="5" key="1">
    <citation type="journal article" date="2015" name="PeerJ">
        <title>First genomic representation of candidate bacterial phylum KSB3 points to enhanced environmental sensing as a trigger of wastewater bulking.</title>
        <authorList>
            <person name="Sekiguchi Y."/>
            <person name="Ohashi A."/>
            <person name="Parks D.H."/>
            <person name="Yamauchi T."/>
            <person name="Tyson G.W."/>
            <person name="Hugenholtz P."/>
        </authorList>
    </citation>
    <scope>NUCLEOTIDE SEQUENCE [LARGE SCALE GENOMIC DNA]</scope>
</reference>
<dbReference type="InterPro" id="IPR001845">
    <property type="entry name" value="HTH_ArsR_DNA-bd_dom"/>
</dbReference>
<gene>
    <name evidence="5" type="ORF">U27_01563</name>
</gene>
<dbReference type="PRINTS" id="PR00778">
    <property type="entry name" value="HTHARSR"/>
</dbReference>
<dbReference type="InterPro" id="IPR036390">
    <property type="entry name" value="WH_DNA-bd_sf"/>
</dbReference>
<dbReference type="InterPro" id="IPR051081">
    <property type="entry name" value="HTH_MetalResp_TranReg"/>
</dbReference>
<name>A0A081CAQ7_VECG1</name>
<dbReference type="EMBL" id="DF820481">
    <property type="protein sequence ID" value="GAK61662.1"/>
    <property type="molecule type" value="Genomic_DNA"/>
</dbReference>
<keyword evidence="1" id="KW-0805">Transcription regulation</keyword>
<dbReference type="HOGENOM" id="CLU_097806_3_5_0"/>
<evidence type="ECO:0000256" key="1">
    <source>
        <dbReference type="ARBA" id="ARBA00023015"/>
    </source>
</evidence>
<dbReference type="SMART" id="SM00418">
    <property type="entry name" value="HTH_ARSR"/>
    <property type="match status" value="1"/>
</dbReference>
<accession>A0A081CAQ7</accession>
<dbReference type="GO" id="GO:0003700">
    <property type="term" value="F:DNA-binding transcription factor activity"/>
    <property type="evidence" value="ECO:0007669"/>
    <property type="project" value="InterPro"/>
</dbReference>
<dbReference type="PANTHER" id="PTHR33154:SF33">
    <property type="entry name" value="TRANSCRIPTIONAL REPRESSOR SDPR"/>
    <property type="match status" value="1"/>
</dbReference>
<keyword evidence="2" id="KW-0238">DNA-binding</keyword>
<dbReference type="GO" id="GO:0003677">
    <property type="term" value="F:DNA binding"/>
    <property type="evidence" value="ECO:0007669"/>
    <property type="project" value="UniProtKB-KW"/>
</dbReference>
<evidence type="ECO:0000259" key="4">
    <source>
        <dbReference type="PROSITE" id="PS50987"/>
    </source>
</evidence>
<dbReference type="SUPFAM" id="SSF46785">
    <property type="entry name" value="Winged helix' DNA-binding domain"/>
    <property type="match status" value="1"/>
</dbReference>
<dbReference type="Pfam" id="PF01022">
    <property type="entry name" value="HTH_5"/>
    <property type="match status" value="1"/>
</dbReference>
<dbReference type="PROSITE" id="PS50987">
    <property type="entry name" value="HTH_ARSR_2"/>
    <property type="match status" value="1"/>
</dbReference>
<protein>
    <submittedName>
        <fullName evidence="5">Transcriptional regulator, ArsR family</fullName>
    </submittedName>
</protein>
<evidence type="ECO:0000256" key="2">
    <source>
        <dbReference type="ARBA" id="ARBA00023125"/>
    </source>
</evidence>
<organism evidence="5">
    <name type="scientific">Vecturithrix granuli</name>
    <dbReference type="NCBI Taxonomy" id="1499967"/>
    <lineage>
        <taxon>Bacteria</taxon>
        <taxon>Candidatus Moduliflexota</taxon>
        <taxon>Candidatus Vecturitrichia</taxon>
        <taxon>Candidatus Vecturitrichales</taxon>
        <taxon>Candidatus Vecturitrichaceae</taxon>
        <taxon>Candidatus Vecturithrix</taxon>
    </lineage>
</organism>
<dbReference type="NCBIfam" id="NF033788">
    <property type="entry name" value="HTH_metalloreg"/>
    <property type="match status" value="1"/>
</dbReference>
<dbReference type="Gene3D" id="1.10.10.10">
    <property type="entry name" value="Winged helix-like DNA-binding domain superfamily/Winged helix DNA-binding domain"/>
    <property type="match status" value="1"/>
</dbReference>
<dbReference type="eggNOG" id="COG0640">
    <property type="taxonomic scope" value="Bacteria"/>
</dbReference>
<evidence type="ECO:0000256" key="3">
    <source>
        <dbReference type="ARBA" id="ARBA00023163"/>
    </source>
</evidence>
<sequence>MRDLVVKMAEVFKALGDPTRLRILRMLASNPEQKVCVGCIAERLGISQPAVSQHLKVLKNVGLAEPNREGFRVHYAINSETLDAFQKDWQALTALTAEKCPCSGKEACQEEIA</sequence>
<evidence type="ECO:0000313" key="5">
    <source>
        <dbReference type="EMBL" id="GAK61662.1"/>
    </source>
</evidence>
<proteinExistence type="predicted"/>
<evidence type="ECO:0000313" key="6">
    <source>
        <dbReference type="Proteomes" id="UP000030661"/>
    </source>
</evidence>
<keyword evidence="3" id="KW-0804">Transcription</keyword>
<feature type="domain" description="HTH arsR-type" evidence="4">
    <location>
        <begin position="1"/>
        <end position="97"/>
    </location>
</feature>
<dbReference type="STRING" id="1499967.U27_01563"/>
<dbReference type="Proteomes" id="UP000030661">
    <property type="component" value="Unassembled WGS sequence"/>
</dbReference>